<sequence>MIGELMERPNLDYSHSPPESYRVQIGHSLNKLLFCVAWRPIRFFLDKSVLKVFRDFIKQGHGGHIRGKVVLNLFDDAGMLSIFAANAGAERILLPPPFFESVKALAKCNNCEEKIEVVPSFSTLPVDRIDVLFWDWISVFLLDSDQSDICSLIQSKVDRVYPRNLCVDIVGVNVKQEVLKCLVPSCSFEDLNTAPLAHAAYKRVYSYDWSSDLVTPVTSMEAVVTVDIQKMASFLFEEKDFLLTFTTAAEVNGLLMYLRCEIDGSEWSFSTKDSGSYGQSLILLKHPVDGLPDQMIKGSVSRKIPGTLSVSLQGPDSSRLISADFHLPPPIIM</sequence>
<evidence type="ECO:0000313" key="2">
    <source>
        <dbReference type="Proteomes" id="UP001651158"/>
    </source>
</evidence>
<comment type="caution">
    <text evidence="1">The sequence shown here is derived from an EMBL/GenBank/DDBJ whole genome shotgun (WGS) entry which is preliminary data.</text>
</comment>
<evidence type="ECO:0000313" key="1">
    <source>
        <dbReference type="EMBL" id="KAL5105634.1"/>
    </source>
</evidence>
<dbReference type="Gene3D" id="2.70.160.11">
    <property type="entry name" value="Hnrnp arginine n-methyltransferase1"/>
    <property type="match status" value="1"/>
</dbReference>
<name>A0ABR4Q7N2_9CEST</name>
<proteinExistence type="predicted"/>
<dbReference type="EMBL" id="JAKROA010000007">
    <property type="protein sequence ID" value="KAL5105634.1"/>
    <property type="molecule type" value="Genomic_DNA"/>
</dbReference>
<dbReference type="Gene3D" id="3.40.50.150">
    <property type="entry name" value="Vaccinia Virus protein VP39"/>
    <property type="match status" value="1"/>
</dbReference>
<reference evidence="1 2" key="1">
    <citation type="journal article" date="2022" name="Front. Cell. Infect. Microbiol.">
        <title>The Genomes of Two Strains of Taenia crassiceps the Animal Model for the Study of Human Cysticercosis.</title>
        <authorList>
            <person name="Bobes R.J."/>
            <person name="Estrada K."/>
            <person name="Rios-Valencia D.G."/>
            <person name="Calderon-Gallegos A."/>
            <person name="de la Torre P."/>
            <person name="Carrero J.C."/>
            <person name="Sanchez-Flores A."/>
            <person name="Laclette J.P."/>
        </authorList>
    </citation>
    <scope>NUCLEOTIDE SEQUENCE [LARGE SCALE GENOMIC DNA]</scope>
    <source>
        <strain evidence="1">WFUcys</strain>
    </source>
</reference>
<protein>
    <submittedName>
        <fullName evidence="1">Uncharacterized protein</fullName>
    </submittedName>
</protein>
<dbReference type="InterPro" id="IPR029063">
    <property type="entry name" value="SAM-dependent_MTases_sf"/>
</dbReference>
<dbReference type="Proteomes" id="UP001651158">
    <property type="component" value="Unassembled WGS sequence"/>
</dbReference>
<gene>
    <name evidence="1" type="ORF">TcWFU_000818</name>
</gene>
<organism evidence="1 2">
    <name type="scientific">Taenia crassiceps</name>
    <dbReference type="NCBI Taxonomy" id="6207"/>
    <lineage>
        <taxon>Eukaryota</taxon>
        <taxon>Metazoa</taxon>
        <taxon>Spiralia</taxon>
        <taxon>Lophotrochozoa</taxon>
        <taxon>Platyhelminthes</taxon>
        <taxon>Cestoda</taxon>
        <taxon>Eucestoda</taxon>
        <taxon>Cyclophyllidea</taxon>
        <taxon>Taeniidae</taxon>
        <taxon>Taenia</taxon>
    </lineage>
</organism>
<keyword evidence="2" id="KW-1185">Reference proteome</keyword>
<accession>A0ABR4Q7N2</accession>